<evidence type="ECO:0000313" key="3">
    <source>
        <dbReference type="Proteomes" id="UP000803844"/>
    </source>
</evidence>
<feature type="region of interest" description="Disordered" evidence="1">
    <location>
        <begin position="88"/>
        <end position="216"/>
    </location>
</feature>
<keyword evidence="3" id="KW-1185">Reference proteome</keyword>
<reference evidence="2" key="1">
    <citation type="journal article" date="2020" name="Phytopathology">
        <title>Genome sequence of the chestnut blight fungus Cryphonectria parasitica EP155: A fundamental resource for an archetypical invasive plant pathogen.</title>
        <authorList>
            <person name="Crouch J.A."/>
            <person name="Dawe A."/>
            <person name="Aerts A."/>
            <person name="Barry K."/>
            <person name="Churchill A.C.L."/>
            <person name="Grimwood J."/>
            <person name="Hillman B."/>
            <person name="Milgroom M.G."/>
            <person name="Pangilinan J."/>
            <person name="Smith M."/>
            <person name="Salamov A."/>
            <person name="Schmutz J."/>
            <person name="Yadav J."/>
            <person name="Grigoriev I.V."/>
            <person name="Nuss D."/>
        </authorList>
    </citation>
    <scope>NUCLEOTIDE SEQUENCE</scope>
    <source>
        <strain evidence="2">EP155</strain>
    </source>
</reference>
<dbReference type="GeneID" id="63832058"/>
<feature type="region of interest" description="Disordered" evidence="1">
    <location>
        <begin position="1"/>
        <end position="54"/>
    </location>
</feature>
<evidence type="ECO:0000256" key="1">
    <source>
        <dbReference type="SAM" id="MobiDB-lite"/>
    </source>
</evidence>
<dbReference type="EMBL" id="MU032344">
    <property type="protein sequence ID" value="KAF3770627.1"/>
    <property type="molecule type" value="Genomic_DNA"/>
</dbReference>
<feature type="compositionally biased region" description="Polar residues" evidence="1">
    <location>
        <begin position="17"/>
        <end position="29"/>
    </location>
</feature>
<sequence length="216" mass="23176">MRLARSYQDKVDGPVNPLTTDSLRQISKITGQGGGARSATRSRGDSGYAPTNRNSIDMMDDMRILVKGTATLTIGDAQMDVKDGAEIRIPTSVGGDRNSRGGSDQGSSYADERERERDRDSRRPEEGGRRTRHERERLGGGGGGGTTTATQHARDRRATSRAGSHSRGYGHGHGQAIPASPYPLEYGGGSLGSHYYHSQPPLAYAPYGSHGFPYPS</sequence>
<accession>A0A9P5CUF0</accession>
<feature type="compositionally biased region" description="Basic and acidic residues" evidence="1">
    <location>
        <begin position="110"/>
        <end position="138"/>
    </location>
</feature>
<protein>
    <submittedName>
        <fullName evidence="2">Uncharacterized protein</fullName>
    </submittedName>
</protein>
<feature type="compositionally biased region" description="Low complexity" evidence="1">
    <location>
        <begin position="37"/>
        <end position="47"/>
    </location>
</feature>
<gene>
    <name evidence="2" type="ORF">M406DRAFT_100944</name>
</gene>
<proteinExistence type="predicted"/>
<dbReference type="Proteomes" id="UP000803844">
    <property type="component" value="Unassembled WGS sequence"/>
</dbReference>
<comment type="caution">
    <text evidence="2">The sequence shown here is derived from an EMBL/GenBank/DDBJ whole genome shotgun (WGS) entry which is preliminary data.</text>
</comment>
<dbReference type="AlphaFoldDB" id="A0A9P5CUF0"/>
<dbReference type="OrthoDB" id="4898142at2759"/>
<organism evidence="2 3">
    <name type="scientific">Cryphonectria parasitica (strain ATCC 38755 / EP155)</name>
    <dbReference type="NCBI Taxonomy" id="660469"/>
    <lineage>
        <taxon>Eukaryota</taxon>
        <taxon>Fungi</taxon>
        <taxon>Dikarya</taxon>
        <taxon>Ascomycota</taxon>
        <taxon>Pezizomycotina</taxon>
        <taxon>Sordariomycetes</taxon>
        <taxon>Sordariomycetidae</taxon>
        <taxon>Diaporthales</taxon>
        <taxon>Cryphonectriaceae</taxon>
        <taxon>Cryphonectria-Endothia species complex</taxon>
        <taxon>Cryphonectria</taxon>
    </lineage>
</organism>
<name>A0A9P5CUF0_CRYP1</name>
<evidence type="ECO:0000313" key="2">
    <source>
        <dbReference type="EMBL" id="KAF3770627.1"/>
    </source>
</evidence>
<dbReference type="RefSeq" id="XP_040781588.1">
    <property type="nucleotide sequence ID" value="XM_040914929.1"/>
</dbReference>